<keyword evidence="8" id="KW-0156">Chromatin regulator</keyword>
<dbReference type="EMBL" id="KK103828">
    <property type="protein sequence ID" value="KIY94885.1"/>
    <property type="molecule type" value="Genomic_DNA"/>
</dbReference>
<dbReference type="OrthoDB" id="7848332at2759"/>
<dbReference type="GO" id="GO:0070611">
    <property type="term" value="F:histone H3R2 methyltransferase activity"/>
    <property type="evidence" value="ECO:0007669"/>
    <property type="project" value="TreeGrafter"/>
</dbReference>
<evidence type="ECO:0000256" key="2">
    <source>
        <dbReference type="ARBA" id="ARBA00004496"/>
    </source>
</evidence>
<evidence type="ECO:0000256" key="5">
    <source>
        <dbReference type="ARBA" id="ARBA00022603"/>
    </source>
</evidence>
<name>A0A0D2MIQ2_9CHLO</name>
<dbReference type="Gene3D" id="2.70.160.11">
    <property type="entry name" value="Hnrnp arginine n-methyltransferase1"/>
    <property type="match status" value="1"/>
</dbReference>
<keyword evidence="7 13" id="KW-0949">S-adenosyl-L-methionine</keyword>
<evidence type="ECO:0000313" key="18">
    <source>
        <dbReference type="Proteomes" id="UP000054498"/>
    </source>
</evidence>
<evidence type="ECO:0000256" key="1">
    <source>
        <dbReference type="ARBA" id="ARBA00004123"/>
    </source>
</evidence>
<dbReference type="SUPFAM" id="SSF53335">
    <property type="entry name" value="S-adenosyl-L-methionine-dependent methyltransferases"/>
    <property type="match status" value="1"/>
</dbReference>
<dbReference type="InterPro" id="IPR055135">
    <property type="entry name" value="PRMT_dom"/>
</dbReference>
<dbReference type="STRING" id="145388.A0A0D2MIQ2"/>
<dbReference type="PANTHER" id="PTHR11006:SF10">
    <property type="entry name" value="HISTONE-ARGININE METHYLTRANSFERASE CARMER-RELATED"/>
    <property type="match status" value="1"/>
</dbReference>
<keyword evidence="11" id="KW-0539">Nucleus</keyword>
<evidence type="ECO:0000256" key="12">
    <source>
        <dbReference type="ARBA" id="ARBA00049086"/>
    </source>
</evidence>
<evidence type="ECO:0000259" key="15">
    <source>
        <dbReference type="Pfam" id="PF13649"/>
    </source>
</evidence>
<gene>
    <name evidence="17" type="ORF">MNEG_13076</name>
</gene>
<dbReference type="Gene3D" id="3.40.50.150">
    <property type="entry name" value="Vaccinia Virus protein VP39"/>
    <property type="match status" value="1"/>
</dbReference>
<evidence type="ECO:0000256" key="7">
    <source>
        <dbReference type="ARBA" id="ARBA00022691"/>
    </source>
</evidence>
<sequence>MLVWQAGPELLLVKADAAALQLWQQRAQQQEQQQQLAPQEVSPSKGYRVLALRYSSGQAAWDLAAACEHATAQSAAAAAGPSGSSGGRAVGTGDSSRGGGGAGGAPSSSNVFDAKIDKTSSDMYFHYYGMLQHQQNMLQASRHAAPRAARAGLKPGADATRTGTYHSAILGNRPDFEGKVVMDVGAGSGILSLFAAQAGAAKVYAVEASGMAKFAARLAAANPPFGSRVEVLHSKIEELSLPGGQRVDVLVSEPMGTLLVNERMLETYIYARDKFLKPGGRMFPQIGRIHAAAFSDPLLYGEVAQKAAFWRQPAFYGVNVTCLFDPAAEGYFSQVVVDAFDPALLASNCATKVFDFATIREADLHDFELPLALTVPAPTTVHGLATWFDVLFNGSAAQRWLSTAPGLPTTHWCV</sequence>
<dbReference type="GO" id="GO:0005737">
    <property type="term" value="C:cytoplasm"/>
    <property type="evidence" value="ECO:0007669"/>
    <property type="project" value="UniProtKB-SubCell"/>
</dbReference>
<evidence type="ECO:0000256" key="8">
    <source>
        <dbReference type="ARBA" id="ARBA00022853"/>
    </source>
</evidence>
<dbReference type="GO" id="GO:0032259">
    <property type="term" value="P:methylation"/>
    <property type="evidence" value="ECO:0007669"/>
    <property type="project" value="UniProtKB-KW"/>
</dbReference>
<feature type="compositionally biased region" description="Gly residues" evidence="14">
    <location>
        <begin position="83"/>
        <end position="104"/>
    </location>
</feature>
<dbReference type="Pfam" id="PF13649">
    <property type="entry name" value="Methyltransf_25"/>
    <property type="match status" value="1"/>
</dbReference>
<keyword evidence="6 13" id="KW-0808">Transferase</keyword>
<dbReference type="PROSITE" id="PS51678">
    <property type="entry name" value="SAM_MT_PRMT"/>
    <property type="match status" value="1"/>
</dbReference>
<dbReference type="GeneID" id="25730502"/>
<keyword evidence="4" id="KW-0963">Cytoplasm</keyword>
<dbReference type="EC" id="2.1.1.319" evidence="3"/>
<comment type="catalytic activity">
    <reaction evidence="12">
        <text>L-arginyl-[protein] + 2 S-adenosyl-L-methionine = N(omega),N(omega)-dimethyl-L-arginyl-[protein] + 2 S-adenosyl-L-homocysteine + 2 H(+)</text>
        <dbReference type="Rhea" id="RHEA:48096"/>
        <dbReference type="Rhea" id="RHEA-COMP:10532"/>
        <dbReference type="Rhea" id="RHEA-COMP:11991"/>
        <dbReference type="ChEBI" id="CHEBI:15378"/>
        <dbReference type="ChEBI" id="CHEBI:29965"/>
        <dbReference type="ChEBI" id="CHEBI:57856"/>
        <dbReference type="ChEBI" id="CHEBI:59789"/>
        <dbReference type="ChEBI" id="CHEBI:61897"/>
        <dbReference type="EC" id="2.1.1.319"/>
    </reaction>
</comment>
<dbReference type="GO" id="GO:0035242">
    <property type="term" value="F:protein-arginine omega-N asymmetric methyltransferase activity"/>
    <property type="evidence" value="ECO:0007669"/>
    <property type="project" value="UniProtKB-EC"/>
</dbReference>
<keyword evidence="9" id="KW-0805">Transcription regulation</keyword>
<dbReference type="Pfam" id="PF22528">
    <property type="entry name" value="PRMT_C"/>
    <property type="match status" value="1"/>
</dbReference>
<comment type="subcellular location">
    <subcellularLocation>
        <location evidence="2">Cytoplasm</location>
    </subcellularLocation>
    <subcellularLocation>
        <location evidence="1">Nucleus</location>
    </subcellularLocation>
</comment>
<dbReference type="Proteomes" id="UP000054498">
    <property type="component" value="Unassembled WGS sequence"/>
</dbReference>
<dbReference type="InterPro" id="IPR029063">
    <property type="entry name" value="SAM-dependent_MTases_sf"/>
</dbReference>
<keyword evidence="18" id="KW-1185">Reference proteome</keyword>
<feature type="domain" description="Methyltransferase" evidence="15">
    <location>
        <begin position="181"/>
        <end position="280"/>
    </location>
</feature>
<feature type="domain" description="Protein arginine N-methyltransferase" evidence="16">
    <location>
        <begin position="289"/>
        <end position="412"/>
    </location>
</feature>
<evidence type="ECO:0000256" key="3">
    <source>
        <dbReference type="ARBA" id="ARBA00011925"/>
    </source>
</evidence>
<feature type="region of interest" description="Disordered" evidence="14">
    <location>
        <begin position="77"/>
        <end position="112"/>
    </location>
</feature>
<evidence type="ECO:0000256" key="11">
    <source>
        <dbReference type="ARBA" id="ARBA00023242"/>
    </source>
</evidence>
<dbReference type="CDD" id="cd02440">
    <property type="entry name" value="AdoMet_MTases"/>
    <property type="match status" value="1"/>
</dbReference>
<evidence type="ECO:0000256" key="4">
    <source>
        <dbReference type="ARBA" id="ARBA00022490"/>
    </source>
</evidence>
<evidence type="ECO:0000256" key="14">
    <source>
        <dbReference type="SAM" id="MobiDB-lite"/>
    </source>
</evidence>
<evidence type="ECO:0000256" key="13">
    <source>
        <dbReference type="PROSITE-ProRule" id="PRU01015"/>
    </source>
</evidence>
<accession>A0A0D2MIQ2</accession>
<reference evidence="17 18" key="1">
    <citation type="journal article" date="2013" name="BMC Genomics">
        <title>Reconstruction of the lipid metabolism for the microalga Monoraphidium neglectum from its genome sequence reveals characteristics suitable for biofuel production.</title>
        <authorList>
            <person name="Bogen C."/>
            <person name="Al-Dilaimi A."/>
            <person name="Albersmeier A."/>
            <person name="Wichmann J."/>
            <person name="Grundmann M."/>
            <person name="Rupp O."/>
            <person name="Lauersen K.J."/>
            <person name="Blifernez-Klassen O."/>
            <person name="Kalinowski J."/>
            <person name="Goesmann A."/>
            <person name="Mussgnug J.H."/>
            <person name="Kruse O."/>
        </authorList>
    </citation>
    <scope>NUCLEOTIDE SEQUENCE [LARGE SCALE GENOMIC DNA]</scope>
    <source>
        <strain evidence="17 18">SAG 48.87</strain>
    </source>
</reference>
<dbReference type="KEGG" id="mng:MNEG_13076"/>
<dbReference type="InterPro" id="IPR041698">
    <property type="entry name" value="Methyltransf_25"/>
</dbReference>
<dbReference type="PANTHER" id="PTHR11006">
    <property type="entry name" value="PROTEIN ARGININE N-METHYLTRANSFERASE"/>
    <property type="match status" value="1"/>
</dbReference>
<evidence type="ECO:0000256" key="10">
    <source>
        <dbReference type="ARBA" id="ARBA00023163"/>
    </source>
</evidence>
<dbReference type="InterPro" id="IPR025799">
    <property type="entry name" value="Arg_MeTrfase"/>
</dbReference>
<dbReference type="GO" id="GO:0005634">
    <property type="term" value="C:nucleus"/>
    <property type="evidence" value="ECO:0007669"/>
    <property type="project" value="UniProtKB-SubCell"/>
</dbReference>
<dbReference type="RefSeq" id="XP_013893905.1">
    <property type="nucleotide sequence ID" value="XM_014038451.1"/>
</dbReference>
<keyword evidence="5 13" id="KW-0489">Methyltransferase</keyword>
<evidence type="ECO:0000313" key="17">
    <source>
        <dbReference type="EMBL" id="KIY94885.1"/>
    </source>
</evidence>
<keyword evidence="10" id="KW-0804">Transcription</keyword>
<dbReference type="AlphaFoldDB" id="A0A0D2MIQ2"/>
<evidence type="ECO:0000256" key="9">
    <source>
        <dbReference type="ARBA" id="ARBA00023015"/>
    </source>
</evidence>
<organism evidence="17 18">
    <name type="scientific">Monoraphidium neglectum</name>
    <dbReference type="NCBI Taxonomy" id="145388"/>
    <lineage>
        <taxon>Eukaryota</taxon>
        <taxon>Viridiplantae</taxon>
        <taxon>Chlorophyta</taxon>
        <taxon>core chlorophytes</taxon>
        <taxon>Chlorophyceae</taxon>
        <taxon>CS clade</taxon>
        <taxon>Sphaeropleales</taxon>
        <taxon>Selenastraceae</taxon>
        <taxon>Monoraphidium</taxon>
    </lineage>
</organism>
<evidence type="ECO:0000259" key="16">
    <source>
        <dbReference type="Pfam" id="PF22528"/>
    </source>
</evidence>
<evidence type="ECO:0000256" key="6">
    <source>
        <dbReference type="ARBA" id="ARBA00022679"/>
    </source>
</evidence>
<proteinExistence type="predicted"/>
<protein>
    <recommendedName>
        <fullName evidence="3">type I protein arginine methyltransferase</fullName>
        <ecNumber evidence="3">2.1.1.319</ecNumber>
    </recommendedName>
</protein>